<reference evidence="2 3" key="1">
    <citation type="journal article" date="2021" name="J. Hered.">
        <title>A chromosome-level genome assembly of the parasitoid wasp, Cotesia glomerata (Hymenoptera: Braconidae).</title>
        <authorList>
            <person name="Pinto B.J."/>
            <person name="Weis J.J."/>
            <person name="Gamble T."/>
            <person name="Ode P.J."/>
            <person name="Paul R."/>
            <person name="Zaspel J.M."/>
        </authorList>
    </citation>
    <scope>NUCLEOTIDE SEQUENCE [LARGE SCALE GENOMIC DNA]</scope>
    <source>
        <strain evidence="2">CgM1</strain>
    </source>
</reference>
<keyword evidence="3" id="KW-1185">Reference proteome</keyword>
<protein>
    <submittedName>
        <fullName evidence="2">Uncharacterized protein</fullName>
    </submittedName>
</protein>
<dbReference type="AlphaFoldDB" id="A0AAV7IHU7"/>
<sequence length="77" mass="8460">MSSSDESSDSTEYLVPSSKIDLTSSFFSTSASTSKSNPKKQEQEQVQVQHPDYEVPQEGVNITLPGTGMPSFKEEEK</sequence>
<evidence type="ECO:0000313" key="2">
    <source>
        <dbReference type="EMBL" id="KAH0552001.1"/>
    </source>
</evidence>
<evidence type="ECO:0000313" key="3">
    <source>
        <dbReference type="Proteomes" id="UP000826195"/>
    </source>
</evidence>
<feature type="region of interest" description="Disordered" evidence="1">
    <location>
        <begin position="24"/>
        <end position="77"/>
    </location>
</feature>
<feature type="compositionally biased region" description="Low complexity" evidence="1">
    <location>
        <begin position="24"/>
        <end position="36"/>
    </location>
</feature>
<evidence type="ECO:0000256" key="1">
    <source>
        <dbReference type="SAM" id="MobiDB-lite"/>
    </source>
</evidence>
<accession>A0AAV7IHU7</accession>
<dbReference type="Proteomes" id="UP000826195">
    <property type="component" value="Unassembled WGS sequence"/>
</dbReference>
<dbReference type="EMBL" id="JAHXZJ010001492">
    <property type="protein sequence ID" value="KAH0552001.1"/>
    <property type="molecule type" value="Genomic_DNA"/>
</dbReference>
<comment type="caution">
    <text evidence="2">The sequence shown here is derived from an EMBL/GenBank/DDBJ whole genome shotgun (WGS) entry which is preliminary data.</text>
</comment>
<organism evidence="2 3">
    <name type="scientific">Cotesia glomerata</name>
    <name type="common">Lepidopteran parasitic wasp</name>
    <name type="synonym">Apanteles glomeratus</name>
    <dbReference type="NCBI Taxonomy" id="32391"/>
    <lineage>
        <taxon>Eukaryota</taxon>
        <taxon>Metazoa</taxon>
        <taxon>Ecdysozoa</taxon>
        <taxon>Arthropoda</taxon>
        <taxon>Hexapoda</taxon>
        <taxon>Insecta</taxon>
        <taxon>Pterygota</taxon>
        <taxon>Neoptera</taxon>
        <taxon>Endopterygota</taxon>
        <taxon>Hymenoptera</taxon>
        <taxon>Apocrita</taxon>
        <taxon>Ichneumonoidea</taxon>
        <taxon>Braconidae</taxon>
        <taxon>Microgastrinae</taxon>
        <taxon>Cotesia</taxon>
    </lineage>
</organism>
<name>A0AAV7IHU7_COTGL</name>
<gene>
    <name evidence="2" type="ORF">KQX54_004055</name>
</gene>
<proteinExistence type="predicted"/>